<gene>
    <name evidence="5" type="ORF">K8W17_05090</name>
</gene>
<feature type="coiled-coil region" evidence="1">
    <location>
        <begin position="437"/>
        <end position="471"/>
    </location>
</feature>
<dbReference type="InterPro" id="IPR036162">
    <property type="entry name" value="Resolvase-like_N_sf"/>
</dbReference>
<reference evidence="5" key="1">
    <citation type="journal article" date="2021" name="PeerJ">
        <title>Extensive microbial diversity within the chicken gut microbiome revealed by metagenomics and culture.</title>
        <authorList>
            <person name="Gilroy R."/>
            <person name="Ravi A."/>
            <person name="Getino M."/>
            <person name="Pursley I."/>
            <person name="Horton D.L."/>
            <person name="Alikhan N.F."/>
            <person name="Baker D."/>
            <person name="Gharbi K."/>
            <person name="Hall N."/>
            <person name="Watson M."/>
            <person name="Adriaenssens E.M."/>
            <person name="Foster-Nyarko E."/>
            <person name="Jarju S."/>
            <person name="Secka A."/>
            <person name="Antonio M."/>
            <person name="Oren A."/>
            <person name="Chaudhuri R.R."/>
            <person name="La Ragione R."/>
            <person name="Hildebrand F."/>
            <person name="Pallen M.J."/>
        </authorList>
    </citation>
    <scope>NUCLEOTIDE SEQUENCE</scope>
    <source>
        <strain evidence="5">CHK173-2119</strain>
    </source>
</reference>
<dbReference type="PANTHER" id="PTHR30461">
    <property type="entry name" value="DNA-INVERTASE FROM LAMBDOID PROPHAGE"/>
    <property type="match status" value="1"/>
</dbReference>
<dbReference type="PROSITE" id="PS51736">
    <property type="entry name" value="RECOMBINASES_3"/>
    <property type="match status" value="1"/>
</dbReference>
<dbReference type="PROSITE" id="PS51737">
    <property type="entry name" value="RECOMBINASE_DNA_BIND"/>
    <property type="match status" value="1"/>
</dbReference>
<protein>
    <submittedName>
        <fullName evidence="5">Recombinase family protein</fullName>
    </submittedName>
</protein>
<reference evidence="5" key="2">
    <citation type="submission" date="2021-09" db="EMBL/GenBank/DDBJ databases">
        <authorList>
            <person name="Gilroy R."/>
        </authorList>
    </citation>
    <scope>NUCLEOTIDE SEQUENCE</scope>
    <source>
        <strain evidence="5">CHK173-2119</strain>
    </source>
</reference>
<dbReference type="PANTHER" id="PTHR30461:SF23">
    <property type="entry name" value="DNA RECOMBINASE-RELATED"/>
    <property type="match status" value="1"/>
</dbReference>
<organism evidence="5 6">
    <name type="scientific">Lapidilactobacillus dextrinicus</name>
    <dbReference type="NCBI Taxonomy" id="51664"/>
    <lineage>
        <taxon>Bacteria</taxon>
        <taxon>Bacillati</taxon>
        <taxon>Bacillota</taxon>
        <taxon>Bacilli</taxon>
        <taxon>Lactobacillales</taxon>
        <taxon>Lactobacillaceae</taxon>
        <taxon>Lapidilactobacillus</taxon>
    </lineage>
</organism>
<dbReference type="SMART" id="SM00857">
    <property type="entry name" value="Resolvase"/>
    <property type="match status" value="1"/>
</dbReference>
<evidence type="ECO:0000256" key="2">
    <source>
        <dbReference type="SAM" id="MobiDB-lite"/>
    </source>
</evidence>
<evidence type="ECO:0000256" key="1">
    <source>
        <dbReference type="SAM" id="Coils"/>
    </source>
</evidence>
<dbReference type="AlphaFoldDB" id="A0A921DVP5"/>
<feature type="domain" description="Resolvase/invertase-type recombinase catalytic" evidence="3">
    <location>
        <begin position="30"/>
        <end position="178"/>
    </location>
</feature>
<name>A0A921DVP5_9LACO</name>
<proteinExistence type="predicted"/>
<dbReference type="InterPro" id="IPR011109">
    <property type="entry name" value="DNA_bind_recombinase_dom"/>
</dbReference>
<feature type="region of interest" description="Disordered" evidence="2">
    <location>
        <begin position="1"/>
        <end position="23"/>
    </location>
</feature>
<sequence length="532" mass="61335">MSKVHIIPAHQQRGNSVHRLPDEPQSEKLRVAAYCRVSTELDEQANSYETQVSHYKELIQKDPSWEMAGIFADDGISGTNTKKREQFNKMIAACKAGKIDLIVTKSISRFARNTIDCLKYIRDLKAINVAIFFEKENINTMDAKGEVLITIMASLAQQESESLSQNVKLGLQYRYQQGKVLINHNHFLGYTKDKDGNLVIEPEEAKTVKRIFYSYLQGMTMKQIAESLQADGVLTGGKGTNWGSSGVNRILKNEKYMGDALLQKTYTVDFLTKKRVKNKGIMPQYYVENDHPAIIPKSIFMQVQNLIRQRRNGITTKNGCHRRVNGKYCFSQRVFCGKCGDIFQRNMWYRPTKVAVWRCASRIRRSKTGRRCMIRNVKEPLLKEATVEAFNQLIEGHELASKQIKANIMKVIKNSKGPTLDQIDHQLEKVQMKLIQAASQHQDCDALTQQIMDLRKQKEKVQSRETNQQAKLHNLDEINKLVEFHKYGLVDFDEQLVRRLVEKITIFQRYMEFTFKDGEVIRPELCISFPKP</sequence>
<evidence type="ECO:0000259" key="4">
    <source>
        <dbReference type="PROSITE" id="PS51737"/>
    </source>
</evidence>
<dbReference type="GO" id="GO:0003677">
    <property type="term" value="F:DNA binding"/>
    <property type="evidence" value="ECO:0007669"/>
    <property type="project" value="InterPro"/>
</dbReference>
<feature type="domain" description="Recombinase" evidence="4">
    <location>
        <begin position="187"/>
        <end position="313"/>
    </location>
</feature>
<dbReference type="GO" id="GO:0000150">
    <property type="term" value="F:DNA strand exchange activity"/>
    <property type="evidence" value="ECO:0007669"/>
    <property type="project" value="InterPro"/>
</dbReference>
<dbReference type="Gene3D" id="3.40.50.1390">
    <property type="entry name" value="Resolvase, N-terminal catalytic domain"/>
    <property type="match status" value="1"/>
</dbReference>
<comment type="caution">
    <text evidence="5">The sequence shown here is derived from an EMBL/GenBank/DDBJ whole genome shotgun (WGS) entry which is preliminary data.</text>
</comment>
<dbReference type="Pfam" id="PF00239">
    <property type="entry name" value="Resolvase"/>
    <property type="match status" value="1"/>
</dbReference>
<dbReference type="InterPro" id="IPR038109">
    <property type="entry name" value="DNA_bind_recomb_sf"/>
</dbReference>
<dbReference type="EMBL" id="DYXY01000127">
    <property type="protein sequence ID" value="HJE15434.1"/>
    <property type="molecule type" value="Genomic_DNA"/>
</dbReference>
<dbReference type="InterPro" id="IPR050639">
    <property type="entry name" value="SSR_resolvase"/>
</dbReference>
<evidence type="ECO:0000259" key="3">
    <source>
        <dbReference type="PROSITE" id="PS51736"/>
    </source>
</evidence>
<dbReference type="InterPro" id="IPR025827">
    <property type="entry name" value="Zn_ribbon_recom_dom"/>
</dbReference>
<evidence type="ECO:0000313" key="5">
    <source>
        <dbReference type="EMBL" id="HJE15434.1"/>
    </source>
</evidence>
<dbReference type="InterPro" id="IPR006119">
    <property type="entry name" value="Resolv_N"/>
</dbReference>
<evidence type="ECO:0000313" key="6">
    <source>
        <dbReference type="Proteomes" id="UP000774947"/>
    </source>
</evidence>
<keyword evidence="1" id="KW-0175">Coiled coil</keyword>
<dbReference type="CDD" id="cd00338">
    <property type="entry name" value="Ser_Recombinase"/>
    <property type="match status" value="1"/>
</dbReference>
<dbReference type="Pfam" id="PF07508">
    <property type="entry name" value="Recombinase"/>
    <property type="match status" value="1"/>
</dbReference>
<dbReference type="SUPFAM" id="SSF53041">
    <property type="entry name" value="Resolvase-like"/>
    <property type="match status" value="1"/>
</dbReference>
<accession>A0A921DVP5</accession>
<dbReference type="Gene3D" id="3.90.1750.20">
    <property type="entry name" value="Putative Large Serine Recombinase, Chain B, Domain 2"/>
    <property type="match status" value="1"/>
</dbReference>
<dbReference type="Pfam" id="PF13408">
    <property type="entry name" value="Zn_ribbon_recom"/>
    <property type="match status" value="1"/>
</dbReference>
<dbReference type="Proteomes" id="UP000774947">
    <property type="component" value="Unassembled WGS sequence"/>
</dbReference>